<evidence type="ECO:0000313" key="1">
    <source>
        <dbReference type="EMBL" id="KAK8406999.1"/>
    </source>
</evidence>
<organism evidence="1 2">
    <name type="scientific">Scylla paramamosain</name>
    <name type="common">Mud crab</name>
    <dbReference type="NCBI Taxonomy" id="85552"/>
    <lineage>
        <taxon>Eukaryota</taxon>
        <taxon>Metazoa</taxon>
        <taxon>Ecdysozoa</taxon>
        <taxon>Arthropoda</taxon>
        <taxon>Crustacea</taxon>
        <taxon>Multicrustacea</taxon>
        <taxon>Malacostraca</taxon>
        <taxon>Eumalacostraca</taxon>
        <taxon>Eucarida</taxon>
        <taxon>Decapoda</taxon>
        <taxon>Pleocyemata</taxon>
        <taxon>Brachyura</taxon>
        <taxon>Eubrachyura</taxon>
        <taxon>Portunoidea</taxon>
        <taxon>Portunidae</taxon>
        <taxon>Portuninae</taxon>
        <taxon>Scylla</taxon>
    </lineage>
</organism>
<evidence type="ECO:0008006" key="3">
    <source>
        <dbReference type="Google" id="ProtNLM"/>
    </source>
</evidence>
<reference evidence="1 2" key="1">
    <citation type="submission" date="2023-03" db="EMBL/GenBank/DDBJ databases">
        <title>High-quality genome of Scylla paramamosain provides insights in environmental adaptation.</title>
        <authorList>
            <person name="Zhang L."/>
        </authorList>
    </citation>
    <scope>NUCLEOTIDE SEQUENCE [LARGE SCALE GENOMIC DNA]</scope>
    <source>
        <strain evidence="1">LZ_2023a</strain>
        <tissue evidence="1">Muscle</tissue>
    </source>
</reference>
<dbReference type="Proteomes" id="UP001487740">
    <property type="component" value="Unassembled WGS sequence"/>
</dbReference>
<gene>
    <name evidence="1" type="ORF">O3P69_007506</name>
</gene>
<dbReference type="EMBL" id="JARAKH010000002">
    <property type="protein sequence ID" value="KAK8406999.1"/>
    <property type="molecule type" value="Genomic_DNA"/>
</dbReference>
<name>A0AAW0V3S7_SCYPA</name>
<dbReference type="AlphaFoldDB" id="A0AAW0V3S7"/>
<proteinExistence type="predicted"/>
<protein>
    <recommendedName>
        <fullName evidence="3">Secreted protein</fullName>
    </recommendedName>
</protein>
<accession>A0AAW0V3S7</accession>
<keyword evidence="2" id="KW-1185">Reference proteome</keyword>
<comment type="caution">
    <text evidence="1">The sequence shown here is derived from an EMBL/GenBank/DDBJ whole genome shotgun (WGS) entry which is preliminary data.</text>
</comment>
<sequence length="72" mass="8277">MARVGISMHLRGWRSLWLGSFLHPQFHGSPLSEAHLSFSLTPCVLQVHADIYTRTLYQGWEKGLAYIRFCNS</sequence>
<evidence type="ECO:0000313" key="2">
    <source>
        <dbReference type="Proteomes" id="UP001487740"/>
    </source>
</evidence>